<dbReference type="KEGG" id="rla:Rhola_00002270"/>
<dbReference type="GO" id="GO:1901982">
    <property type="term" value="F:maltose binding"/>
    <property type="evidence" value="ECO:0007669"/>
    <property type="project" value="TreeGrafter"/>
</dbReference>
<dbReference type="PANTHER" id="PTHR30061:SF50">
    <property type="entry name" value="MALTOSE_MALTODEXTRIN-BINDING PERIPLASMIC PROTEIN"/>
    <property type="match status" value="1"/>
</dbReference>
<comment type="similarity">
    <text evidence="1">Belongs to the bacterial solute-binding protein 1 family.</text>
</comment>
<keyword evidence="3 4" id="KW-0732">Signal</keyword>
<accession>A0A060JKB5</accession>
<evidence type="ECO:0000256" key="3">
    <source>
        <dbReference type="ARBA" id="ARBA00022729"/>
    </source>
</evidence>
<dbReference type="EMBL" id="CP007490">
    <property type="protein sequence ID" value="AIC47053.1"/>
    <property type="molecule type" value="Genomic_DNA"/>
</dbReference>
<feature type="chain" id="PRO_5001587150" evidence="4">
    <location>
        <begin position="26"/>
        <end position="395"/>
    </location>
</feature>
<evidence type="ECO:0000313" key="5">
    <source>
        <dbReference type="EMBL" id="AIC47053.1"/>
    </source>
</evidence>
<dbReference type="PROSITE" id="PS51257">
    <property type="entry name" value="PROKAR_LIPOPROTEIN"/>
    <property type="match status" value="1"/>
</dbReference>
<dbReference type="RefSeq" id="WP_038503614.1">
    <property type="nucleotide sequence ID" value="NZ_CP007490.1"/>
</dbReference>
<dbReference type="AlphaFoldDB" id="A0A060JKB5"/>
<organism evidence="5 6">
    <name type="scientific">Rhodoluna lacicola</name>
    <dbReference type="NCBI Taxonomy" id="529884"/>
    <lineage>
        <taxon>Bacteria</taxon>
        <taxon>Bacillati</taxon>
        <taxon>Actinomycetota</taxon>
        <taxon>Actinomycetes</taxon>
        <taxon>Micrococcales</taxon>
        <taxon>Microbacteriaceae</taxon>
        <taxon>Luna cluster</taxon>
        <taxon>Luna-1 subcluster</taxon>
        <taxon>Rhodoluna</taxon>
    </lineage>
</organism>
<protein>
    <submittedName>
        <fullName evidence="5">Maltose-binding periplasmic protein/domains</fullName>
    </submittedName>
</protein>
<keyword evidence="2" id="KW-0813">Transport</keyword>
<dbReference type="Proteomes" id="UP000067708">
    <property type="component" value="Chromosome"/>
</dbReference>
<name>A0A060JKB5_9MICO</name>
<evidence type="ECO:0000313" key="6">
    <source>
        <dbReference type="Proteomes" id="UP000067708"/>
    </source>
</evidence>
<proteinExistence type="inferred from homology"/>
<dbReference type="eggNOG" id="COG2182">
    <property type="taxonomic scope" value="Bacteria"/>
</dbReference>
<keyword evidence="6" id="KW-1185">Reference proteome</keyword>
<reference evidence="5 6" key="1">
    <citation type="journal article" date="2014" name="Int. J. Syst. Evol. Microbiol.">
        <title>Rhodoluna lacicola gen. nov., sp. nov., a planktonic freshwater bacterium with stream-lined genome.</title>
        <authorList>
            <person name="Hahn M."/>
            <person name="Schmidt J."/>
            <person name="Taipale S.J."/>
            <person name="Doolittle W.F."/>
            <person name="Koll U."/>
        </authorList>
    </citation>
    <scope>NUCLEOTIDE SEQUENCE [LARGE SCALE GENOMIC DNA]</scope>
    <source>
        <strain evidence="5 6">MWH-Ta8</strain>
    </source>
</reference>
<dbReference type="GO" id="GO:0015768">
    <property type="term" value="P:maltose transport"/>
    <property type="evidence" value="ECO:0007669"/>
    <property type="project" value="TreeGrafter"/>
</dbReference>
<evidence type="ECO:0000256" key="1">
    <source>
        <dbReference type="ARBA" id="ARBA00008520"/>
    </source>
</evidence>
<evidence type="ECO:0000256" key="2">
    <source>
        <dbReference type="ARBA" id="ARBA00022448"/>
    </source>
</evidence>
<dbReference type="Gene3D" id="3.40.190.10">
    <property type="entry name" value="Periplasmic binding protein-like II"/>
    <property type="match status" value="2"/>
</dbReference>
<gene>
    <name evidence="5" type="ORF">Rhola_00002270</name>
</gene>
<dbReference type="STRING" id="529884.Rhola_00002270"/>
<dbReference type="SUPFAM" id="SSF53850">
    <property type="entry name" value="Periplasmic binding protein-like II"/>
    <property type="match status" value="1"/>
</dbReference>
<dbReference type="HOGENOM" id="CLU_031285_17_0_11"/>
<dbReference type="GO" id="GO:0042956">
    <property type="term" value="P:maltodextrin transmembrane transport"/>
    <property type="evidence" value="ECO:0007669"/>
    <property type="project" value="TreeGrafter"/>
</dbReference>
<dbReference type="InterPro" id="IPR006059">
    <property type="entry name" value="SBP"/>
</dbReference>
<evidence type="ECO:0000256" key="4">
    <source>
        <dbReference type="SAM" id="SignalP"/>
    </source>
</evidence>
<feature type="signal peptide" evidence="4">
    <location>
        <begin position="1"/>
        <end position="25"/>
    </location>
</feature>
<dbReference type="PANTHER" id="PTHR30061">
    <property type="entry name" value="MALTOSE-BINDING PERIPLASMIC PROTEIN"/>
    <property type="match status" value="1"/>
</dbReference>
<dbReference type="PATRIC" id="fig|529884.3.peg.215"/>
<dbReference type="GO" id="GO:0055052">
    <property type="term" value="C:ATP-binding cassette (ABC) transporter complex, substrate-binding subunit-containing"/>
    <property type="evidence" value="ECO:0007669"/>
    <property type="project" value="TreeGrafter"/>
</dbReference>
<dbReference type="Pfam" id="PF13416">
    <property type="entry name" value="SBP_bac_8"/>
    <property type="match status" value="1"/>
</dbReference>
<dbReference type="OrthoDB" id="9766758at2"/>
<sequence length="395" mass="42587">MATIKKSIIAGSIALALGLGFSGCAQDPTPKTDAITVWVDELEAKALEKAAAEFRKDTKVSVNLVVQQDPRSNFLSQAATGGGPDVLVGAHDWVGELYANGLIEPMDLGGKKGDFYDNAVAAFQYEGKTYGLPYTIENLALVCNAKKFEKLQAWEQPNWQQVKEVGLALSLNAGGGDPYHLYPIQTSFGAHVFKKDQNGDYTPELDLANGGVEFAKWLSSEGKIMLDPASTWDSSVSALKSGSKGCWITGPWAKDQLGLDSAEFNIYSIPSVGGKEAVSFLSSRGFYVSKASKDAFYAKKFVVDYVAKSEHQKELFLVTGRVPANKSAFDAAKDDRVVQGFGNAGRKAEPLPAIPAMGSVWASWGASEIAIIRRQGKPEVIWNQMIADIKSSINQ</sequence>